<feature type="compositionally biased region" description="Basic and acidic residues" evidence="3">
    <location>
        <begin position="928"/>
        <end position="938"/>
    </location>
</feature>
<feature type="region of interest" description="Disordered" evidence="3">
    <location>
        <begin position="210"/>
        <end position="271"/>
    </location>
</feature>
<dbReference type="InterPro" id="IPR058565">
    <property type="entry name" value="Ig_TRAPPC9_Trs120_1st"/>
</dbReference>
<feature type="domain" description="Trs120/TRAPPC9 first Ig-like" evidence="6">
    <location>
        <begin position="755"/>
        <end position="949"/>
    </location>
</feature>
<evidence type="ECO:0000259" key="5">
    <source>
        <dbReference type="Pfam" id="PF26251"/>
    </source>
</evidence>
<reference evidence="9 10" key="1">
    <citation type="submission" date="2016-12" db="EMBL/GenBank/DDBJ databases">
        <title>The genomes of Aspergillus section Nigri reveals drivers in fungal speciation.</title>
        <authorList>
            <consortium name="DOE Joint Genome Institute"/>
            <person name="Vesth T.C."/>
            <person name="Nybo J."/>
            <person name="Theobald S."/>
            <person name="Brandl J."/>
            <person name="Frisvad J.C."/>
            <person name="Nielsen K.F."/>
            <person name="Lyhne E.K."/>
            <person name="Kogle M.E."/>
            <person name="Kuo A."/>
            <person name="Riley R."/>
            <person name="Clum A."/>
            <person name="Nolan M."/>
            <person name="Lipzen A."/>
            <person name="Salamov A."/>
            <person name="Henrissat B."/>
            <person name="Wiebenga A."/>
            <person name="De Vries R.P."/>
            <person name="Grigoriev I.V."/>
            <person name="Mortensen U.H."/>
            <person name="Andersen M.R."/>
            <person name="Baker S.E."/>
        </authorList>
    </citation>
    <scope>NUCLEOTIDE SEQUENCE [LARGE SCALE GENOMIC DNA]</scope>
    <source>
        <strain evidence="9 10">JOP 1030-1</strain>
    </source>
</reference>
<dbReference type="InterPro" id="IPR058564">
    <property type="entry name" value="TPR_TRAPPC9_Trs120"/>
</dbReference>
<dbReference type="STRING" id="1450539.A0A318ZNN8"/>
<evidence type="ECO:0000256" key="1">
    <source>
        <dbReference type="ARBA" id="ARBA00004555"/>
    </source>
</evidence>
<dbReference type="InterPro" id="IPR058567">
    <property type="entry name" value="Ig_TRAPPC9_Trs120_3rd"/>
</dbReference>
<organism evidence="9 10">
    <name type="scientific">Aspergillus saccharolyticus JOP 1030-1</name>
    <dbReference type="NCBI Taxonomy" id="1450539"/>
    <lineage>
        <taxon>Eukaryota</taxon>
        <taxon>Fungi</taxon>
        <taxon>Dikarya</taxon>
        <taxon>Ascomycota</taxon>
        <taxon>Pezizomycotina</taxon>
        <taxon>Eurotiomycetes</taxon>
        <taxon>Eurotiomycetidae</taxon>
        <taxon>Eurotiales</taxon>
        <taxon>Aspergillaceae</taxon>
        <taxon>Aspergillus</taxon>
        <taxon>Aspergillus subgen. Circumdati</taxon>
    </lineage>
</organism>
<accession>A0A318ZNN8</accession>
<gene>
    <name evidence="9" type="ORF">BP01DRAFT_179256</name>
</gene>
<proteinExistence type="predicted"/>
<feature type="region of interest" description="Disordered" evidence="3">
    <location>
        <begin position="919"/>
        <end position="938"/>
    </location>
</feature>
<feature type="compositionally biased region" description="Low complexity" evidence="3">
    <location>
        <begin position="287"/>
        <end position="298"/>
    </location>
</feature>
<evidence type="ECO:0000259" key="4">
    <source>
        <dbReference type="Pfam" id="PF08626"/>
    </source>
</evidence>
<dbReference type="PANTHER" id="PTHR21512">
    <property type="entry name" value="TRAFFICKING PROTEIN PARTICLE COMPLEX SUBUNIT 9"/>
    <property type="match status" value="1"/>
</dbReference>
<dbReference type="RefSeq" id="XP_025434247.1">
    <property type="nucleotide sequence ID" value="XM_025570861.1"/>
</dbReference>
<feature type="domain" description="Trs120/TRAPPC9 fourth Ig-like" evidence="8">
    <location>
        <begin position="1318"/>
        <end position="1475"/>
    </location>
</feature>
<dbReference type="Pfam" id="PF26280">
    <property type="entry name" value="Ig_TRAPPC9-Trs120_2nd"/>
    <property type="match status" value="1"/>
</dbReference>
<evidence type="ECO:0000256" key="2">
    <source>
        <dbReference type="ARBA" id="ARBA00023034"/>
    </source>
</evidence>
<dbReference type="InterPro" id="IPR058568">
    <property type="entry name" value="Ig_TRAPPC9_Trs120_4th"/>
</dbReference>
<name>A0A318ZNN8_9EURO</name>
<evidence type="ECO:0000313" key="9">
    <source>
        <dbReference type="EMBL" id="PYH48265.1"/>
    </source>
</evidence>
<evidence type="ECO:0000259" key="7">
    <source>
        <dbReference type="Pfam" id="PF26282"/>
    </source>
</evidence>
<dbReference type="Pfam" id="PF26283">
    <property type="entry name" value="Ig_TRAPPC9-Trs120_4th"/>
    <property type="match status" value="1"/>
</dbReference>
<evidence type="ECO:0000259" key="8">
    <source>
        <dbReference type="Pfam" id="PF26283"/>
    </source>
</evidence>
<dbReference type="GeneID" id="37072089"/>
<dbReference type="PANTHER" id="PTHR21512:SF5">
    <property type="entry name" value="TRAFFICKING PROTEIN PARTICLE COMPLEX SUBUNIT 9"/>
    <property type="match status" value="1"/>
</dbReference>
<evidence type="ECO:0000259" key="6">
    <source>
        <dbReference type="Pfam" id="PF26254"/>
    </source>
</evidence>
<dbReference type="Pfam" id="PF26282">
    <property type="entry name" value="Ig_TRAPPC9-Trs120_3rd"/>
    <property type="match status" value="1"/>
</dbReference>
<protein>
    <submittedName>
        <fullName evidence="9">Hypercellular protein HypA</fullName>
    </submittedName>
</protein>
<comment type="subcellular location">
    <subcellularLocation>
        <location evidence="1">Golgi apparatus</location>
    </subcellularLocation>
</comment>
<feature type="region of interest" description="Disordered" evidence="3">
    <location>
        <begin position="283"/>
        <end position="318"/>
    </location>
</feature>
<dbReference type="Pfam" id="PF26254">
    <property type="entry name" value="Ig_TRAPPC9-Trs120_1st"/>
    <property type="match status" value="1"/>
</dbReference>
<keyword evidence="2" id="KW-0333">Golgi apparatus</keyword>
<evidence type="ECO:0000256" key="3">
    <source>
        <dbReference type="SAM" id="MobiDB-lite"/>
    </source>
</evidence>
<evidence type="ECO:0000313" key="10">
    <source>
        <dbReference type="Proteomes" id="UP000248349"/>
    </source>
</evidence>
<dbReference type="OrthoDB" id="27962at2759"/>
<dbReference type="Pfam" id="PF08626">
    <property type="entry name" value="TRAPPC9-Trs120"/>
    <property type="match status" value="1"/>
</dbReference>
<feature type="compositionally biased region" description="Basic and acidic residues" evidence="3">
    <location>
        <begin position="222"/>
        <end position="235"/>
    </location>
</feature>
<feature type="domain" description="Trs120/TRAPPC9 TPR region" evidence="5">
    <location>
        <begin position="423"/>
        <end position="741"/>
    </location>
</feature>
<feature type="domain" description="Trs120/TRAPPC9 third Ig-like" evidence="7">
    <location>
        <begin position="1101"/>
        <end position="1300"/>
    </location>
</feature>
<dbReference type="EMBL" id="KZ821222">
    <property type="protein sequence ID" value="PYH48265.1"/>
    <property type="molecule type" value="Genomic_DNA"/>
</dbReference>
<keyword evidence="10" id="KW-1185">Reference proteome</keyword>
<feature type="compositionally biased region" description="Polar residues" evidence="3">
    <location>
        <begin position="245"/>
        <end position="262"/>
    </location>
</feature>
<dbReference type="GO" id="GO:0005802">
    <property type="term" value="C:trans-Golgi network"/>
    <property type="evidence" value="ECO:0007669"/>
    <property type="project" value="TreeGrafter"/>
</dbReference>
<dbReference type="Proteomes" id="UP000248349">
    <property type="component" value="Unassembled WGS sequence"/>
</dbReference>
<feature type="domain" description="Trs120/TRAPPC9 N-terminal" evidence="4">
    <location>
        <begin position="6"/>
        <end position="390"/>
    </location>
</feature>
<dbReference type="Pfam" id="PF26251">
    <property type="entry name" value="TPR_TRAPPC9-Trs120"/>
    <property type="match status" value="1"/>
</dbReference>
<sequence>MMGVDPLSPIAPVRLRALLLPIGKIRRSRFLSFAARLQAENIVRLGDISPDARPNRNMFSPLAFPTGMILYDLTYSVPPTSHLELFPFEIFREPLVVIAIADGAELDGNTKNGATTLAADQPRSPGELDQLRQELETLKQTNPRALVHQLLIFDYDGVEKLFNGPDNVSWVPRPQASKATTMKTVLCDITSLLLSELDGFAKTVQSIPTINSPRASSWGPHRGPDIRTRPTDRLFHRMTMPAQLPSKTNGESESPRSSNQGSPAPVDHETPTTFDEITRSIQLANRSNSVSKPNSVPSSKEHSRDRMSVSGMSATDRTKNRIKGRIGVVIGTLFLQAGRWPDALKELVEAASNARASSDYVWHAKALESILLCLLMLAWAGMDFQIPPVCYPVSDKSSKLSYNTTFDSNLSSAGNRIISLQNLSNLLPDLSNNILNLYNRAANITDEPLPQLVYSETVVRLARLLAAARIRDGALDDVALKHIVTNEPLMLLHRPERPRGLNILRKSEIANFLFRALPLSPGSDLPPTDAIPITVGVVSVLNILDLPRKKAFLLRELLSLMIPTLVQARKIGAAEVGVHPAAGLASLTDTAFDINALDLGPGNMEESMRSLLAVIADTYGVQPSSFFEWERRRSSTLSTSDALPDYDSVAAIVERSFRHATLDQYGDPNLKIDVLKAAISSCEALPDFNGVLRFTVELLQTIQGDLMLAETHFNPPCLARDEQVRLLNNIKRTVGAAKRLGSYELEAEYWDDFLIRGVELLPLPDPRRPVRHSKTDLDAVAADHEKSAKDPFLYNPFAKANIKASESLMVAGENAAFEVSLQNPYDFELEIEKLSLSSDGVPLDAGAEWILVPPLSLHKITVYGQALGEGALSVTGCIVKVRDCRERRFPIFKTLWKPQTEVKFKRTGLAAKRPAVDRPLSWSSTTSRDGKPIPKKGPETSACEVKVIGKQPSLVIESLSLSQSAIMVLEGEISSFDITLRNTSPCPLNFILFTFQDSTTRQVQAALSNKDLLPVEIYELELNLTRSALRWRRKGSNPEDHSILAGQSATFTIEVFGKPGLQETTVQIDYSYLGISDGNLPDVFYTRQLFVPLTATVNASVEIARCDILPLSSDFAWWNRDNGIVEGESSHSQPLESASISPVLSHLAHGKYGFGHCICLLDLRNAWPNPLSVSLQVHEQPIEPEFSRAFDITADSRGQYTVQGELQPGQTSRFVLVLPRVHLENPHASIPILNTGVKRQFVVSANKLSFEAEAASREAFWYREELLRRISGYWKEKAGGRAGTIDLRNLRFNARMVDAFRSDDIGVTYALEPLLPDESNSAAAVRTGNSKYDVRTDELLKLTVTVLNRSPRSLHLILRLQPSLRHQPSNVALDLSRRLAWTGMLQQVLPILDAGESTTATVGVTALCRGEYELGATVEELRLLVPKSESGSDVPPPAQQVAFHDADGIITDTFGADVAKKRRIWHAKETCVMNAHD</sequence>
<dbReference type="InterPro" id="IPR058563">
    <property type="entry name" value="Trs120_TRAPPC9_N"/>
</dbReference>
<dbReference type="InterPro" id="IPR013935">
    <property type="entry name" value="Trs120_TRAPPC9"/>
</dbReference>